<evidence type="ECO:0000313" key="1">
    <source>
        <dbReference type="EMBL" id="WKD50515.1"/>
    </source>
</evidence>
<keyword evidence="2" id="KW-1185">Reference proteome</keyword>
<proteinExistence type="predicted"/>
<accession>A0ABY9EDH5</accession>
<protein>
    <submittedName>
        <fullName evidence="1">Uncharacterized protein</fullName>
    </submittedName>
</protein>
<reference evidence="1 2" key="1">
    <citation type="submission" date="2022-05" db="EMBL/GenBank/DDBJ databases">
        <title>Microbulbifer sp. nov., isolated from sponge.</title>
        <authorList>
            <person name="Gao L."/>
        </authorList>
    </citation>
    <scope>NUCLEOTIDE SEQUENCE [LARGE SCALE GENOMIC DNA]</scope>
    <source>
        <strain evidence="1 2">MI-G</strain>
    </source>
</reference>
<evidence type="ECO:0000313" key="2">
    <source>
        <dbReference type="Proteomes" id="UP001321520"/>
    </source>
</evidence>
<name>A0ABY9EDH5_9GAMM</name>
<gene>
    <name evidence="1" type="ORF">M8T91_03525</name>
</gene>
<dbReference type="RefSeq" id="WP_301416879.1">
    <property type="nucleotide sequence ID" value="NZ_CP098023.1"/>
</dbReference>
<organism evidence="1 2">
    <name type="scientific">Microbulbifer spongiae</name>
    <dbReference type="NCBI Taxonomy" id="2944933"/>
    <lineage>
        <taxon>Bacteria</taxon>
        <taxon>Pseudomonadati</taxon>
        <taxon>Pseudomonadota</taxon>
        <taxon>Gammaproteobacteria</taxon>
        <taxon>Cellvibrionales</taxon>
        <taxon>Microbulbiferaceae</taxon>
        <taxon>Microbulbifer</taxon>
    </lineage>
</organism>
<sequence length="86" mass="9329">MPNRAPVVPAARADQFVTQSLDLAGISLESVEKLRTLFRTIAHIPDNNPTTQELAALGAELADGWANVIDCEREDLERLAASTPMN</sequence>
<dbReference type="Proteomes" id="UP001321520">
    <property type="component" value="Chromosome"/>
</dbReference>
<dbReference type="EMBL" id="CP098023">
    <property type="protein sequence ID" value="WKD50515.1"/>
    <property type="molecule type" value="Genomic_DNA"/>
</dbReference>